<dbReference type="RefSeq" id="WP_267990634.1">
    <property type="nucleotide sequence ID" value="NZ_JAPJZI010000001.1"/>
</dbReference>
<gene>
    <name evidence="10" type="ORF">OQ273_11440</name>
</gene>
<dbReference type="EMBL" id="JAPJZI010000001">
    <property type="protein sequence ID" value="MDA5399188.1"/>
    <property type="molecule type" value="Genomic_DNA"/>
</dbReference>
<dbReference type="InterPro" id="IPR005490">
    <property type="entry name" value="LD_TPept_cat_dom"/>
</dbReference>
<dbReference type="InterPro" id="IPR038063">
    <property type="entry name" value="Transpep_catalytic_dom"/>
</dbReference>
<dbReference type="InterPro" id="IPR016915">
    <property type="entry name" value="UCP029342"/>
</dbReference>
<dbReference type="GO" id="GO:0008360">
    <property type="term" value="P:regulation of cell shape"/>
    <property type="evidence" value="ECO:0007669"/>
    <property type="project" value="UniProtKB-UniRule"/>
</dbReference>
<keyword evidence="8" id="KW-0732">Signal</keyword>
<dbReference type="SUPFAM" id="SSF141523">
    <property type="entry name" value="L,D-transpeptidase catalytic domain-like"/>
    <property type="match status" value="1"/>
</dbReference>
<dbReference type="PANTHER" id="PTHR30582:SF2">
    <property type="entry name" value="L,D-TRANSPEPTIDASE YCIB-RELATED"/>
    <property type="match status" value="1"/>
</dbReference>
<dbReference type="InterPro" id="IPR050979">
    <property type="entry name" value="LD-transpeptidase"/>
</dbReference>
<feature type="domain" description="L,D-TPase catalytic" evidence="9">
    <location>
        <begin position="52"/>
        <end position="162"/>
    </location>
</feature>
<dbReference type="GO" id="GO:0016740">
    <property type="term" value="F:transferase activity"/>
    <property type="evidence" value="ECO:0007669"/>
    <property type="project" value="UniProtKB-KW"/>
</dbReference>
<dbReference type="InterPro" id="IPR036366">
    <property type="entry name" value="PGBDSf"/>
</dbReference>
<reference evidence="10" key="1">
    <citation type="submission" date="2022-11" db="EMBL/GenBank/DDBJ databases">
        <title>Draft genome sequence of Hoeflea poritis E7-10 and Hoeflea prorocentri PM5-8, separated from scleractinian coral Porites lutea and marine dinoflagellate.</title>
        <authorList>
            <person name="Zhang G."/>
            <person name="Wei Q."/>
            <person name="Cai L."/>
        </authorList>
    </citation>
    <scope>NUCLEOTIDE SEQUENCE</scope>
    <source>
        <strain evidence="10">PM5-8</strain>
    </source>
</reference>
<dbReference type="GO" id="GO:0005576">
    <property type="term" value="C:extracellular region"/>
    <property type="evidence" value="ECO:0007669"/>
    <property type="project" value="TreeGrafter"/>
</dbReference>
<feature type="chain" id="PRO_5040932796" evidence="8">
    <location>
        <begin position="30"/>
        <end position="460"/>
    </location>
</feature>
<proteinExistence type="inferred from homology"/>
<dbReference type="GO" id="GO:0018104">
    <property type="term" value="P:peptidoglycan-protein cross-linking"/>
    <property type="evidence" value="ECO:0007669"/>
    <property type="project" value="TreeGrafter"/>
</dbReference>
<dbReference type="NCBIfam" id="NF004785">
    <property type="entry name" value="PRK06132.1-2"/>
    <property type="match status" value="1"/>
</dbReference>
<name>A0A9X3ZHX8_9HYPH</name>
<evidence type="ECO:0000256" key="6">
    <source>
        <dbReference type="ARBA" id="ARBA00023316"/>
    </source>
</evidence>
<evidence type="ECO:0000256" key="7">
    <source>
        <dbReference type="PROSITE-ProRule" id="PRU01373"/>
    </source>
</evidence>
<protein>
    <submittedName>
        <fullName evidence="10">L,D-transpeptidase family protein</fullName>
    </submittedName>
</protein>
<dbReference type="Pfam" id="PF01471">
    <property type="entry name" value="PG_binding_1"/>
    <property type="match status" value="1"/>
</dbReference>
<keyword evidence="11" id="KW-1185">Reference proteome</keyword>
<dbReference type="PIRSF" id="PIRSF029342">
    <property type="entry name" value="UCP029342_ErfK/YbiS/YcfS/YnhG"/>
    <property type="match status" value="1"/>
</dbReference>
<evidence type="ECO:0000256" key="1">
    <source>
        <dbReference type="ARBA" id="ARBA00004752"/>
    </source>
</evidence>
<comment type="caution">
    <text evidence="10">The sequence shown here is derived from an EMBL/GenBank/DDBJ whole genome shotgun (WGS) entry which is preliminary data.</text>
</comment>
<dbReference type="AlphaFoldDB" id="A0A9X3ZHX8"/>
<sequence length="460" mass="49886">MRILSFPRLVLPLILATALSGASTFPAQASKGTADAVEETKVLPKARPERPVLMLVSIDNQTMRVFAGSELVYRSDVSTGKPGNDTPTGIFSVLEKRRYHESNIYSQAPMPFMQRLTWSGIALHESGDVPDYPASHGCVRLPAGFAKKLFGFTGIGAHVLIADDEVSPRPISHDKLFYPGGRPADIANPAASVVSATVKPMQRKDSGSLLTFGEPQEDVAANPIGVSLPVSDGYVMRTGFDPSLTPVGEDDGFEFPQSKEPIRILVTQRTGRELVRDIQMMLNQLGFDAGEADGLIGADTGAAILRYQKSRGEQPTGAVSVALARQLHLDTGRGAFSTGHIYVRQGFKPLFDAPVFLNDAEQPLGTHFLTALPHRDEQERLQWVYVTLSDNISASALLDIKESYGYRTTTAQSALNRIVMPQYVRKRLTTMMVPGSSLVITDGGLSSESHKGTDFIVLTD</sequence>
<keyword evidence="5 7" id="KW-0573">Peptidoglycan synthesis</keyword>
<feature type="active site" description="Nucleophile" evidence="7">
    <location>
        <position position="138"/>
    </location>
</feature>
<dbReference type="GO" id="GO:0071972">
    <property type="term" value="F:peptidoglycan L,D-transpeptidase activity"/>
    <property type="evidence" value="ECO:0007669"/>
    <property type="project" value="TreeGrafter"/>
</dbReference>
<accession>A0A9X3ZHX8</accession>
<evidence type="ECO:0000313" key="10">
    <source>
        <dbReference type="EMBL" id="MDA5399188.1"/>
    </source>
</evidence>
<comment type="pathway">
    <text evidence="1 7">Cell wall biogenesis; peptidoglycan biosynthesis.</text>
</comment>
<evidence type="ECO:0000259" key="9">
    <source>
        <dbReference type="PROSITE" id="PS52029"/>
    </source>
</evidence>
<evidence type="ECO:0000256" key="8">
    <source>
        <dbReference type="SAM" id="SignalP"/>
    </source>
</evidence>
<comment type="similarity">
    <text evidence="2">Belongs to the YkuD family.</text>
</comment>
<dbReference type="GO" id="GO:0071555">
    <property type="term" value="P:cell wall organization"/>
    <property type="evidence" value="ECO:0007669"/>
    <property type="project" value="UniProtKB-UniRule"/>
</dbReference>
<evidence type="ECO:0000256" key="5">
    <source>
        <dbReference type="ARBA" id="ARBA00022984"/>
    </source>
</evidence>
<evidence type="ECO:0000256" key="2">
    <source>
        <dbReference type="ARBA" id="ARBA00005992"/>
    </source>
</evidence>
<dbReference type="PROSITE" id="PS52029">
    <property type="entry name" value="LD_TPASE"/>
    <property type="match status" value="1"/>
</dbReference>
<feature type="signal peptide" evidence="8">
    <location>
        <begin position="1"/>
        <end position="29"/>
    </location>
</feature>
<organism evidence="10 11">
    <name type="scientific">Hoeflea prorocentri</name>
    <dbReference type="NCBI Taxonomy" id="1922333"/>
    <lineage>
        <taxon>Bacteria</taxon>
        <taxon>Pseudomonadati</taxon>
        <taxon>Pseudomonadota</taxon>
        <taxon>Alphaproteobacteria</taxon>
        <taxon>Hyphomicrobiales</taxon>
        <taxon>Rhizobiaceae</taxon>
        <taxon>Hoeflea</taxon>
    </lineage>
</organism>
<evidence type="ECO:0000256" key="4">
    <source>
        <dbReference type="ARBA" id="ARBA00022960"/>
    </source>
</evidence>
<keyword evidence="6 7" id="KW-0961">Cell wall biogenesis/degradation</keyword>
<evidence type="ECO:0000313" key="11">
    <source>
        <dbReference type="Proteomes" id="UP001151234"/>
    </source>
</evidence>
<dbReference type="InterPro" id="IPR036365">
    <property type="entry name" value="PGBD-like_sf"/>
</dbReference>
<dbReference type="Gene3D" id="2.40.440.10">
    <property type="entry name" value="L,D-transpeptidase catalytic domain-like"/>
    <property type="match status" value="1"/>
</dbReference>
<evidence type="ECO:0000256" key="3">
    <source>
        <dbReference type="ARBA" id="ARBA00022679"/>
    </source>
</evidence>
<dbReference type="CDD" id="cd16913">
    <property type="entry name" value="YkuD_like"/>
    <property type="match status" value="1"/>
</dbReference>
<dbReference type="InterPro" id="IPR002477">
    <property type="entry name" value="Peptidoglycan-bd-like"/>
</dbReference>
<dbReference type="Gene3D" id="1.10.101.10">
    <property type="entry name" value="PGBD-like superfamily/PGBD"/>
    <property type="match status" value="1"/>
</dbReference>
<dbReference type="SUPFAM" id="SSF47090">
    <property type="entry name" value="PGBD-like"/>
    <property type="match status" value="1"/>
</dbReference>
<dbReference type="Pfam" id="PF03734">
    <property type="entry name" value="YkuD"/>
    <property type="match status" value="1"/>
</dbReference>
<feature type="active site" description="Proton donor/acceptor" evidence="7">
    <location>
        <position position="124"/>
    </location>
</feature>
<keyword evidence="4 7" id="KW-0133">Cell shape</keyword>
<dbReference type="Proteomes" id="UP001151234">
    <property type="component" value="Unassembled WGS sequence"/>
</dbReference>
<keyword evidence="3" id="KW-0808">Transferase</keyword>
<dbReference type="PANTHER" id="PTHR30582">
    <property type="entry name" value="L,D-TRANSPEPTIDASE"/>
    <property type="match status" value="1"/>
</dbReference>